<gene>
    <name evidence="1" type="ORF">EYC84_008962</name>
</gene>
<proteinExistence type="predicted"/>
<dbReference type="EMBL" id="VICG01000012">
    <property type="protein sequence ID" value="KAA8566391.1"/>
    <property type="molecule type" value="Genomic_DNA"/>
</dbReference>
<dbReference type="Proteomes" id="UP000322873">
    <property type="component" value="Unassembled WGS sequence"/>
</dbReference>
<protein>
    <submittedName>
        <fullName evidence="1">Uncharacterized protein</fullName>
    </submittedName>
</protein>
<name>A0A5M9JAY1_MONFR</name>
<evidence type="ECO:0000313" key="1">
    <source>
        <dbReference type="EMBL" id="KAA8566391.1"/>
    </source>
</evidence>
<organism evidence="1 2">
    <name type="scientific">Monilinia fructicola</name>
    <name type="common">Brown rot fungus</name>
    <name type="synonym">Ciboria fructicola</name>
    <dbReference type="NCBI Taxonomy" id="38448"/>
    <lineage>
        <taxon>Eukaryota</taxon>
        <taxon>Fungi</taxon>
        <taxon>Dikarya</taxon>
        <taxon>Ascomycota</taxon>
        <taxon>Pezizomycotina</taxon>
        <taxon>Leotiomycetes</taxon>
        <taxon>Helotiales</taxon>
        <taxon>Sclerotiniaceae</taxon>
        <taxon>Monilinia</taxon>
    </lineage>
</organism>
<keyword evidence="2" id="KW-1185">Reference proteome</keyword>
<dbReference type="AlphaFoldDB" id="A0A5M9JAY1"/>
<evidence type="ECO:0000313" key="2">
    <source>
        <dbReference type="Proteomes" id="UP000322873"/>
    </source>
</evidence>
<reference evidence="1 2" key="1">
    <citation type="submission" date="2019-06" db="EMBL/GenBank/DDBJ databases">
        <title>Genome Sequence of the Brown Rot Fungal Pathogen Monilinia fructicola.</title>
        <authorList>
            <person name="De Miccolis Angelini R.M."/>
            <person name="Landi L."/>
            <person name="Abate D."/>
            <person name="Pollastro S."/>
            <person name="Romanazzi G."/>
            <person name="Faretra F."/>
        </authorList>
    </citation>
    <scope>NUCLEOTIDE SEQUENCE [LARGE SCALE GENOMIC DNA]</scope>
    <source>
        <strain evidence="1 2">Mfrc123</strain>
    </source>
</reference>
<comment type="caution">
    <text evidence="1">The sequence shown here is derived from an EMBL/GenBank/DDBJ whole genome shotgun (WGS) entry which is preliminary data.</text>
</comment>
<accession>A0A5M9JAY1</accession>
<sequence>MEFYRPFEVICYLQRKIYQFGLVIGVPYLYDPTLLFHNLKFLSSLSFNIQIKIFNWHHETECMTYYCPINFKVKMPPSRSSQNAAHA</sequence>